<evidence type="ECO:0000313" key="1">
    <source>
        <dbReference type="EMBL" id="QOW22943.1"/>
    </source>
</evidence>
<dbReference type="InterPro" id="IPR011051">
    <property type="entry name" value="RmlC_Cupin_sf"/>
</dbReference>
<dbReference type="Proteomes" id="UP000593932">
    <property type="component" value="Chromosome"/>
</dbReference>
<proteinExistence type="predicted"/>
<reference evidence="1 2" key="1">
    <citation type="submission" date="2020-10" db="EMBL/GenBank/DDBJ databases">
        <title>complete genome sequencing of Lysobacter sp. H23M41.</title>
        <authorList>
            <person name="Bae J.-W."/>
            <person name="Lee S.-Y."/>
        </authorList>
    </citation>
    <scope>NUCLEOTIDE SEQUENCE [LARGE SCALE GENOMIC DNA]</scope>
    <source>
        <strain evidence="1 2">H23M41</strain>
    </source>
</reference>
<dbReference type="EMBL" id="CP063657">
    <property type="protein sequence ID" value="QOW22943.1"/>
    <property type="molecule type" value="Genomic_DNA"/>
</dbReference>
<accession>A0A7S6UMB0</accession>
<gene>
    <name evidence="1" type="ORF">INQ42_05125</name>
</gene>
<name>A0A7S6UMB0_9GAMM</name>
<dbReference type="CDD" id="cd02208">
    <property type="entry name" value="cupin_RmlC-like"/>
    <property type="match status" value="1"/>
</dbReference>
<dbReference type="SUPFAM" id="SSF51182">
    <property type="entry name" value="RmlC-like cupins"/>
    <property type="match status" value="1"/>
</dbReference>
<sequence length="130" mass="14387">MPADILTSYLHFRDDGRADMVTVSPAFWKELAGGKHPELDNGRLMTAFSFSEPWSMWERHPAGEELVMLLSGAATVALEEVGQERVVQLTEPGGYVLIPRNVWHTARTSVPTTMVFLTPGAGTEHRPLGR</sequence>
<organism evidence="1 2">
    <name type="scientific">Novilysobacter avium</name>
    <dbReference type="NCBI Taxonomy" id="2781023"/>
    <lineage>
        <taxon>Bacteria</taxon>
        <taxon>Pseudomonadati</taxon>
        <taxon>Pseudomonadota</taxon>
        <taxon>Gammaproteobacteria</taxon>
        <taxon>Lysobacterales</taxon>
        <taxon>Lysobacteraceae</taxon>
        <taxon>Novilysobacter</taxon>
    </lineage>
</organism>
<protein>
    <submittedName>
        <fullName evidence="1">Cupin domain-containing protein</fullName>
    </submittedName>
</protein>
<evidence type="ECO:0000313" key="2">
    <source>
        <dbReference type="Proteomes" id="UP000593932"/>
    </source>
</evidence>
<dbReference type="InterPro" id="IPR014710">
    <property type="entry name" value="RmlC-like_jellyroll"/>
</dbReference>
<keyword evidence="2" id="KW-1185">Reference proteome</keyword>
<dbReference type="RefSeq" id="WP_194035422.1">
    <property type="nucleotide sequence ID" value="NZ_CP063657.1"/>
</dbReference>
<dbReference type="Gene3D" id="2.60.120.10">
    <property type="entry name" value="Jelly Rolls"/>
    <property type="match status" value="1"/>
</dbReference>